<keyword evidence="3" id="KW-1185">Reference proteome</keyword>
<dbReference type="Gene3D" id="3.40.50.980">
    <property type="match status" value="2"/>
</dbReference>
<sequence>MSTFEVDSKGAKFDISLSLDAIDLETDAFVIELQPDNKPALAIEAHNIANILYTSGSTGIPKGVMLEQRGIARLTKSADYVRFDRDQKFLFMAPLAFGASTLEIWPALLNGAQLVICPVFQPSLDELHTILRDYNVSTIWLTAGLFHQMADRYLQDLPALKQIMAGGDILSLPSTLSLFN</sequence>
<dbReference type="GO" id="GO:0044550">
    <property type="term" value="P:secondary metabolite biosynthetic process"/>
    <property type="evidence" value="ECO:0007669"/>
    <property type="project" value="TreeGrafter"/>
</dbReference>
<dbReference type="Pfam" id="PF00501">
    <property type="entry name" value="AMP-binding"/>
    <property type="match status" value="1"/>
</dbReference>
<dbReference type="InterPro" id="IPR020845">
    <property type="entry name" value="AMP-binding_CS"/>
</dbReference>
<dbReference type="SUPFAM" id="SSF56801">
    <property type="entry name" value="Acetyl-CoA synthetase-like"/>
    <property type="match status" value="1"/>
</dbReference>
<dbReference type="EMBL" id="BIFT01000002">
    <property type="protein sequence ID" value="GCE29321.1"/>
    <property type="molecule type" value="Genomic_DNA"/>
</dbReference>
<evidence type="ECO:0000313" key="2">
    <source>
        <dbReference type="EMBL" id="GCE29321.1"/>
    </source>
</evidence>
<accession>A0A402BD45</accession>
<dbReference type="PANTHER" id="PTHR45527:SF1">
    <property type="entry name" value="FATTY ACID SYNTHASE"/>
    <property type="match status" value="1"/>
</dbReference>
<feature type="domain" description="AMP-dependent synthetase/ligase" evidence="1">
    <location>
        <begin position="36"/>
        <end position="171"/>
    </location>
</feature>
<dbReference type="GO" id="GO:0043041">
    <property type="term" value="P:amino acid activation for nonribosomal peptide biosynthetic process"/>
    <property type="evidence" value="ECO:0007669"/>
    <property type="project" value="TreeGrafter"/>
</dbReference>
<protein>
    <recommendedName>
        <fullName evidence="1">AMP-dependent synthetase/ligase domain-containing protein</fullName>
    </recommendedName>
</protein>
<dbReference type="PROSITE" id="PS00455">
    <property type="entry name" value="AMP_BINDING"/>
    <property type="match status" value="1"/>
</dbReference>
<dbReference type="AlphaFoldDB" id="A0A402BD45"/>
<dbReference type="Proteomes" id="UP000287171">
    <property type="component" value="Unassembled WGS sequence"/>
</dbReference>
<reference evidence="3" key="1">
    <citation type="submission" date="2018-12" db="EMBL/GenBank/DDBJ databases">
        <title>Tengunoibacter tsumagoiensis gen. nov., sp. nov., Dictyobacter kobayashii sp. nov., D. alpinus sp. nov., and D. joshuensis sp. nov. and description of Dictyobacteraceae fam. nov. within the order Ktedonobacterales isolated from Tengu-no-mugimeshi.</title>
        <authorList>
            <person name="Wang C.M."/>
            <person name="Zheng Y."/>
            <person name="Sakai Y."/>
            <person name="Toyoda A."/>
            <person name="Minakuchi Y."/>
            <person name="Abe K."/>
            <person name="Yokota A."/>
            <person name="Yabe S."/>
        </authorList>
    </citation>
    <scope>NUCLEOTIDE SEQUENCE [LARGE SCALE GENOMIC DNA]</scope>
    <source>
        <strain evidence="3">Uno16</strain>
    </source>
</reference>
<dbReference type="PANTHER" id="PTHR45527">
    <property type="entry name" value="NONRIBOSOMAL PEPTIDE SYNTHETASE"/>
    <property type="match status" value="1"/>
</dbReference>
<dbReference type="GO" id="GO:0005829">
    <property type="term" value="C:cytosol"/>
    <property type="evidence" value="ECO:0007669"/>
    <property type="project" value="TreeGrafter"/>
</dbReference>
<evidence type="ECO:0000259" key="1">
    <source>
        <dbReference type="Pfam" id="PF00501"/>
    </source>
</evidence>
<evidence type="ECO:0000313" key="3">
    <source>
        <dbReference type="Proteomes" id="UP000287171"/>
    </source>
</evidence>
<dbReference type="InterPro" id="IPR000873">
    <property type="entry name" value="AMP-dep_synth/lig_dom"/>
</dbReference>
<gene>
    <name evidence="2" type="ORF">KDA_48050</name>
</gene>
<organism evidence="2 3">
    <name type="scientific">Dictyobacter alpinus</name>
    <dbReference type="NCBI Taxonomy" id="2014873"/>
    <lineage>
        <taxon>Bacteria</taxon>
        <taxon>Bacillati</taxon>
        <taxon>Chloroflexota</taxon>
        <taxon>Ktedonobacteria</taxon>
        <taxon>Ktedonobacterales</taxon>
        <taxon>Dictyobacteraceae</taxon>
        <taxon>Dictyobacter</taxon>
    </lineage>
</organism>
<name>A0A402BD45_9CHLR</name>
<proteinExistence type="predicted"/>
<dbReference type="GO" id="GO:0031177">
    <property type="term" value="F:phosphopantetheine binding"/>
    <property type="evidence" value="ECO:0007669"/>
    <property type="project" value="TreeGrafter"/>
</dbReference>
<comment type="caution">
    <text evidence="2">The sequence shown here is derived from an EMBL/GenBank/DDBJ whole genome shotgun (WGS) entry which is preliminary data.</text>
</comment>